<reference evidence="4" key="1">
    <citation type="submission" date="2023-03" db="EMBL/GenBank/DDBJ databases">
        <title>Massive genome expansion in bonnet fungi (Mycena s.s.) driven by repeated elements and novel gene families across ecological guilds.</title>
        <authorList>
            <consortium name="Lawrence Berkeley National Laboratory"/>
            <person name="Harder C.B."/>
            <person name="Miyauchi S."/>
            <person name="Viragh M."/>
            <person name="Kuo A."/>
            <person name="Thoen E."/>
            <person name="Andreopoulos B."/>
            <person name="Lu D."/>
            <person name="Skrede I."/>
            <person name="Drula E."/>
            <person name="Henrissat B."/>
            <person name="Morin E."/>
            <person name="Kohler A."/>
            <person name="Barry K."/>
            <person name="LaButti K."/>
            <person name="Morin E."/>
            <person name="Salamov A."/>
            <person name="Lipzen A."/>
            <person name="Mereny Z."/>
            <person name="Hegedus B."/>
            <person name="Baldrian P."/>
            <person name="Stursova M."/>
            <person name="Weitz H."/>
            <person name="Taylor A."/>
            <person name="Grigoriev I.V."/>
            <person name="Nagy L.G."/>
            <person name="Martin F."/>
            <person name="Kauserud H."/>
        </authorList>
    </citation>
    <scope>NUCLEOTIDE SEQUENCE</scope>
    <source>
        <strain evidence="4">CBHHK067</strain>
    </source>
</reference>
<organism evidence="4 5">
    <name type="scientific">Mycena rosella</name>
    <name type="common">Pink bonnet</name>
    <name type="synonym">Agaricus rosellus</name>
    <dbReference type="NCBI Taxonomy" id="1033263"/>
    <lineage>
        <taxon>Eukaryota</taxon>
        <taxon>Fungi</taxon>
        <taxon>Dikarya</taxon>
        <taxon>Basidiomycota</taxon>
        <taxon>Agaricomycotina</taxon>
        <taxon>Agaricomycetes</taxon>
        <taxon>Agaricomycetidae</taxon>
        <taxon>Agaricales</taxon>
        <taxon>Marasmiineae</taxon>
        <taxon>Mycenaceae</taxon>
        <taxon>Mycena</taxon>
    </lineage>
</organism>
<evidence type="ECO:0008006" key="6">
    <source>
        <dbReference type="Google" id="ProtNLM"/>
    </source>
</evidence>
<keyword evidence="2" id="KW-1133">Transmembrane helix</keyword>
<gene>
    <name evidence="4" type="ORF">B0H17DRAFT_1142866</name>
</gene>
<proteinExistence type="predicted"/>
<dbReference type="Proteomes" id="UP001221757">
    <property type="component" value="Unassembled WGS sequence"/>
</dbReference>
<evidence type="ECO:0000256" key="2">
    <source>
        <dbReference type="SAM" id="Phobius"/>
    </source>
</evidence>
<name>A0AAD7G562_MYCRO</name>
<feature type="compositionally biased region" description="Polar residues" evidence="1">
    <location>
        <begin position="246"/>
        <end position="286"/>
    </location>
</feature>
<evidence type="ECO:0000256" key="1">
    <source>
        <dbReference type="SAM" id="MobiDB-lite"/>
    </source>
</evidence>
<evidence type="ECO:0000313" key="5">
    <source>
        <dbReference type="Proteomes" id="UP001221757"/>
    </source>
</evidence>
<feature type="region of interest" description="Disordered" evidence="1">
    <location>
        <begin position="236"/>
        <end position="313"/>
    </location>
</feature>
<protein>
    <recommendedName>
        <fullName evidence="6">Mid2 domain-containing protein</fullName>
    </recommendedName>
</protein>
<dbReference type="AlphaFoldDB" id="A0AAD7G562"/>
<sequence length="313" mass="32814">MGPWLALALPLLLCGLHTTLAADPDVFPGDATFPNVPCLRSSGLSLLNCLMTQFRQHLHVQPGNLINVTNLVDLGPQLNNTFIKFDVALKIGQNFSFAYNTIKDPFTVFQSNVMQVVSGTTDCLPGHSSSSSSAPSFNVSGASSTISNIPPPSSSISTSSTTVAAQTSTAKKPFPIAPVVGSVCALAGIIIGVGLAFCWTSRRRSRRLRASLHPVPEEHMSSPHVPVLVQAPIVSRGQPGGPITPYQESASTARRGSTKYSRIRGNRSSSGAGVSTIGLNSPSSAMPTPHVPSEISNVEDGPPAYHDHTSLGP</sequence>
<evidence type="ECO:0000313" key="4">
    <source>
        <dbReference type="EMBL" id="KAJ7667285.1"/>
    </source>
</evidence>
<feature type="chain" id="PRO_5042027996" description="Mid2 domain-containing protein" evidence="3">
    <location>
        <begin position="22"/>
        <end position="313"/>
    </location>
</feature>
<keyword evidence="2" id="KW-0472">Membrane</keyword>
<accession>A0AAD7G562</accession>
<feature type="transmembrane region" description="Helical" evidence="2">
    <location>
        <begin position="176"/>
        <end position="199"/>
    </location>
</feature>
<keyword evidence="5" id="KW-1185">Reference proteome</keyword>
<keyword evidence="2" id="KW-0812">Transmembrane</keyword>
<feature type="signal peptide" evidence="3">
    <location>
        <begin position="1"/>
        <end position="21"/>
    </location>
</feature>
<comment type="caution">
    <text evidence="4">The sequence shown here is derived from an EMBL/GenBank/DDBJ whole genome shotgun (WGS) entry which is preliminary data.</text>
</comment>
<evidence type="ECO:0000256" key="3">
    <source>
        <dbReference type="SAM" id="SignalP"/>
    </source>
</evidence>
<dbReference type="EMBL" id="JARKIE010000203">
    <property type="protein sequence ID" value="KAJ7667285.1"/>
    <property type="molecule type" value="Genomic_DNA"/>
</dbReference>
<keyword evidence="3" id="KW-0732">Signal</keyword>